<dbReference type="CDD" id="cd03230">
    <property type="entry name" value="ABC_DR_subfamily_A"/>
    <property type="match status" value="1"/>
</dbReference>
<evidence type="ECO:0000313" key="8">
    <source>
        <dbReference type="Proteomes" id="UP000253208"/>
    </source>
</evidence>
<dbReference type="Gene3D" id="3.40.50.300">
    <property type="entry name" value="P-loop containing nucleotide triphosphate hydrolases"/>
    <property type="match status" value="1"/>
</dbReference>
<dbReference type="InterPro" id="IPR003593">
    <property type="entry name" value="AAA+_ATPase"/>
</dbReference>
<comment type="similarity">
    <text evidence="1">Belongs to the ABC transporter superfamily.</text>
</comment>
<dbReference type="InterPro" id="IPR003439">
    <property type="entry name" value="ABC_transporter-like_ATP-bd"/>
</dbReference>
<keyword evidence="2" id="KW-0813">Transport</keyword>
<protein>
    <submittedName>
        <fullName evidence="7">ABC transporter ATP-binding protein</fullName>
    </submittedName>
</protein>
<evidence type="ECO:0000259" key="6">
    <source>
        <dbReference type="PROSITE" id="PS50893"/>
    </source>
</evidence>
<keyword evidence="4 7" id="KW-0067">ATP-binding</keyword>
<evidence type="ECO:0000256" key="1">
    <source>
        <dbReference type="ARBA" id="ARBA00005417"/>
    </source>
</evidence>
<feature type="region of interest" description="Disordered" evidence="5">
    <location>
        <begin position="309"/>
        <end position="356"/>
    </location>
</feature>
<dbReference type="PANTHER" id="PTHR43335">
    <property type="entry name" value="ABC TRANSPORTER, ATP-BINDING PROTEIN"/>
    <property type="match status" value="1"/>
</dbReference>
<dbReference type="PANTHER" id="PTHR43335:SF4">
    <property type="entry name" value="ABC TRANSPORTER, ATP-BINDING PROTEIN"/>
    <property type="match status" value="1"/>
</dbReference>
<name>A0A367G345_9FIRM</name>
<dbReference type="Proteomes" id="UP000253208">
    <property type="component" value="Unassembled WGS sequence"/>
</dbReference>
<sequence>MIEVSNLVKKYGDHTAVDHLSFQIEKGKIYGFLGPNGAGKSTTMNMITGYIASTEGKVMIDGHDILEEPEAAKKCIGYLPEMPPLYFDMTVLEYMKFAADLKKIPRNQKDKQIKEVMDMVKITDMKDRLIKNLSKGYRQRVGLAQAILGYPEVIILDEPTVGLDPKQIIEIRDLIKGLKQKHTVILSSHILSEVRAVCDYVLIISHGKLVASDTPDNLERLAAGSNSLLMKVKGEKDTIRKALETIEGVTGVEMSYDSDEKLWKTKLSIQENVDIREKVFYAMAKANCPIYEMQVKRVSLEDVFLELTEGEKKSAGKPESSQWKPVEDRSSEEEKTQEEKNGEPEKASDEKEGDQS</sequence>
<proteinExistence type="inferred from homology"/>
<dbReference type="InterPro" id="IPR027417">
    <property type="entry name" value="P-loop_NTPase"/>
</dbReference>
<dbReference type="RefSeq" id="WP_021651032.1">
    <property type="nucleotide sequence ID" value="NZ_PSQG01000007.1"/>
</dbReference>
<gene>
    <name evidence="7" type="ORF">C4886_06420</name>
</gene>
<dbReference type="AlphaFoldDB" id="A0A367G345"/>
<organism evidence="7 8">
    <name type="scientific">Blautia obeum</name>
    <dbReference type="NCBI Taxonomy" id="40520"/>
    <lineage>
        <taxon>Bacteria</taxon>
        <taxon>Bacillati</taxon>
        <taxon>Bacillota</taxon>
        <taxon>Clostridia</taxon>
        <taxon>Lachnospirales</taxon>
        <taxon>Lachnospiraceae</taxon>
        <taxon>Blautia</taxon>
    </lineage>
</organism>
<evidence type="ECO:0000256" key="2">
    <source>
        <dbReference type="ARBA" id="ARBA00022448"/>
    </source>
</evidence>
<dbReference type="SMART" id="SM00382">
    <property type="entry name" value="AAA"/>
    <property type="match status" value="1"/>
</dbReference>
<dbReference type="EMBL" id="PSQG01000007">
    <property type="protein sequence ID" value="RCH44643.1"/>
    <property type="molecule type" value="Genomic_DNA"/>
</dbReference>
<dbReference type="GO" id="GO:0005524">
    <property type="term" value="F:ATP binding"/>
    <property type="evidence" value="ECO:0007669"/>
    <property type="project" value="UniProtKB-KW"/>
</dbReference>
<comment type="caution">
    <text evidence="7">The sequence shown here is derived from an EMBL/GenBank/DDBJ whole genome shotgun (WGS) entry which is preliminary data.</text>
</comment>
<accession>A0A367G345</accession>
<keyword evidence="3" id="KW-0547">Nucleotide-binding</keyword>
<evidence type="ECO:0000313" key="7">
    <source>
        <dbReference type="EMBL" id="RCH44643.1"/>
    </source>
</evidence>
<reference evidence="7 8" key="1">
    <citation type="submission" date="2018-02" db="EMBL/GenBank/DDBJ databases">
        <title>Complete genome sequencing of Faecalibacterium prausnitzii strains isolated from the human gut.</title>
        <authorList>
            <person name="Fitzgerald B.C."/>
            <person name="Shkoporov A.N."/>
            <person name="Ross P.R."/>
            <person name="Hill C."/>
        </authorList>
    </citation>
    <scope>NUCLEOTIDE SEQUENCE [LARGE SCALE GENOMIC DNA]</scope>
    <source>
        <strain evidence="7 8">APC942/31-1</strain>
    </source>
</reference>
<evidence type="ECO:0000256" key="5">
    <source>
        <dbReference type="SAM" id="MobiDB-lite"/>
    </source>
</evidence>
<dbReference type="Pfam" id="PF00005">
    <property type="entry name" value="ABC_tran"/>
    <property type="match status" value="1"/>
</dbReference>
<feature type="compositionally biased region" description="Basic and acidic residues" evidence="5">
    <location>
        <begin position="325"/>
        <end position="356"/>
    </location>
</feature>
<dbReference type="GO" id="GO:0016887">
    <property type="term" value="F:ATP hydrolysis activity"/>
    <property type="evidence" value="ECO:0007669"/>
    <property type="project" value="InterPro"/>
</dbReference>
<dbReference type="PROSITE" id="PS50893">
    <property type="entry name" value="ABC_TRANSPORTER_2"/>
    <property type="match status" value="1"/>
</dbReference>
<feature type="domain" description="ABC transporter" evidence="6">
    <location>
        <begin position="2"/>
        <end position="231"/>
    </location>
</feature>
<evidence type="ECO:0000256" key="4">
    <source>
        <dbReference type="ARBA" id="ARBA00022840"/>
    </source>
</evidence>
<evidence type="ECO:0000256" key="3">
    <source>
        <dbReference type="ARBA" id="ARBA00022741"/>
    </source>
</evidence>
<dbReference type="SUPFAM" id="SSF52540">
    <property type="entry name" value="P-loop containing nucleoside triphosphate hydrolases"/>
    <property type="match status" value="1"/>
</dbReference>